<evidence type="ECO:0000256" key="5">
    <source>
        <dbReference type="ARBA" id="ARBA00022679"/>
    </source>
</evidence>
<name>A0ABZ2XP18_9RHOB</name>
<evidence type="ECO:0000256" key="4">
    <source>
        <dbReference type="ARBA" id="ARBA00019077"/>
    </source>
</evidence>
<comment type="catalytic activity">
    <reaction evidence="7 8">
        <text>lipid IVA (E. coli) + CMP-3-deoxy-beta-D-manno-octulosonate = alpha-Kdo-(2-&gt;6)-lipid IVA (E. coli) + CMP + H(+)</text>
        <dbReference type="Rhea" id="RHEA:28066"/>
        <dbReference type="ChEBI" id="CHEBI:15378"/>
        <dbReference type="ChEBI" id="CHEBI:58603"/>
        <dbReference type="ChEBI" id="CHEBI:60364"/>
        <dbReference type="ChEBI" id="CHEBI:60377"/>
        <dbReference type="ChEBI" id="CHEBI:85987"/>
        <dbReference type="EC" id="2.4.99.12"/>
    </reaction>
</comment>
<dbReference type="InterPro" id="IPR007507">
    <property type="entry name" value="Glycos_transf_N"/>
</dbReference>
<dbReference type="InterPro" id="IPR039901">
    <property type="entry name" value="Kdotransferase"/>
</dbReference>
<keyword evidence="8" id="KW-0448">Lipopolysaccharide biosynthesis</keyword>
<dbReference type="SUPFAM" id="SSF53756">
    <property type="entry name" value="UDP-Glycosyltransferase/glycogen phosphorylase"/>
    <property type="match status" value="1"/>
</dbReference>
<comment type="pathway">
    <text evidence="2 8">Bacterial outer membrane biogenesis; LPS core biosynthesis.</text>
</comment>
<keyword evidence="8" id="KW-0472">Membrane</keyword>
<proteinExistence type="inferred from homology"/>
<dbReference type="Pfam" id="PF04413">
    <property type="entry name" value="Glycos_transf_N"/>
    <property type="match status" value="1"/>
</dbReference>
<feature type="domain" description="3-deoxy-D-manno-octulosonic-acid transferase N-terminal" evidence="9">
    <location>
        <begin position="43"/>
        <end position="219"/>
    </location>
</feature>
<dbReference type="PANTHER" id="PTHR42755:SF1">
    <property type="entry name" value="3-DEOXY-D-MANNO-OCTULOSONIC ACID TRANSFERASE, MITOCHONDRIAL-RELATED"/>
    <property type="match status" value="1"/>
</dbReference>
<evidence type="ECO:0000256" key="6">
    <source>
        <dbReference type="ARBA" id="ARBA00031445"/>
    </source>
</evidence>
<dbReference type="GO" id="GO:0043842">
    <property type="term" value="F:Kdo transferase activity"/>
    <property type="evidence" value="ECO:0007669"/>
    <property type="project" value="UniProtKB-EC"/>
</dbReference>
<keyword evidence="11" id="KW-1185">Reference proteome</keyword>
<dbReference type="RefSeq" id="WP_406645155.1">
    <property type="nucleotide sequence ID" value="NZ_CP123584.1"/>
</dbReference>
<comment type="similarity">
    <text evidence="8">Belongs to the glycosyltransferase group 1 family.</text>
</comment>
<evidence type="ECO:0000256" key="2">
    <source>
        <dbReference type="ARBA" id="ARBA00004713"/>
    </source>
</evidence>
<reference evidence="10 11" key="1">
    <citation type="submission" date="2023-04" db="EMBL/GenBank/DDBJ databases">
        <title>Complete genome sequence of Alisedimentitalea scapharcae.</title>
        <authorList>
            <person name="Rong J.-C."/>
            <person name="Yi M.-L."/>
            <person name="Zhao Q."/>
        </authorList>
    </citation>
    <scope>NUCLEOTIDE SEQUENCE [LARGE SCALE GENOMIC DNA]</scope>
    <source>
        <strain evidence="10 11">KCTC 42119</strain>
    </source>
</reference>
<sequence>MSDGLPGATPLLRIYRGATRGLAPIAGFLAMRKLARHGVSPTRQRERMGHASLPRPDGTLVWLHGASVGESLSAVTLVSRMAAALPDAEFLITSGTATSAKLVEQRLPSRTRHQFAALDAPGPVRRFLKHWRPTAAIFVESELWPVTLRDTRKTGAKLALVNARLSTKSVESWSKYPETARSVMDLFSVLLTQNSEMATHLRKMGAAPDRIRPGSNLKAFSAPLPIDGAALAQIRQQLAERPVWVASSTHRGEEEVVLQAHRHLLNPRPDLCLVLAPRHPERGDEVSRLVHDAGLSMSRRSHNESSEHGVQVYLADTLGELGIWYALSPIVFLGGSLQPIGGHNPFEVARANAAVISGPGVQNFAETFDALKVSGGAIEVSDAPSLAAAVDRWLTDASSLEQARAACSTLAARQDSALDGVVETLCRALELNDG</sequence>
<keyword evidence="5 8" id="KW-0808">Transferase</keyword>
<dbReference type="Proteomes" id="UP001623232">
    <property type="component" value="Chromosome"/>
</dbReference>
<keyword evidence="10" id="KW-0328">Glycosyltransferase</keyword>
<evidence type="ECO:0000256" key="8">
    <source>
        <dbReference type="RuleBase" id="RU365103"/>
    </source>
</evidence>
<dbReference type="Gene3D" id="3.40.50.2000">
    <property type="entry name" value="Glycogen Phosphorylase B"/>
    <property type="match status" value="1"/>
</dbReference>
<evidence type="ECO:0000313" key="11">
    <source>
        <dbReference type="Proteomes" id="UP001623232"/>
    </source>
</evidence>
<accession>A0ABZ2XP18</accession>
<dbReference type="PANTHER" id="PTHR42755">
    <property type="entry name" value="3-DEOXY-MANNO-OCTULOSONATE CYTIDYLYLTRANSFERASE"/>
    <property type="match status" value="1"/>
</dbReference>
<evidence type="ECO:0000256" key="7">
    <source>
        <dbReference type="ARBA" id="ARBA00049183"/>
    </source>
</evidence>
<evidence type="ECO:0000256" key="3">
    <source>
        <dbReference type="ARBA" id="ARBA00012621"/>
    </source>
</evidence>
<dbReference type="EC" id="2.4.99.12" evidence="3 8"/>
<dbReference type="EMBL" id="CP123584">
    <property type="protein sequence ID" value="WZK87835.1"/>
    <property type="molecule type" value="Genomic_DNA"/>
</dbReference>
<evidence type="ECO:0000313" key="10">
    <source>
        <dbReference type="EMBL" id="WZK87835.1"/>
    </source>
</evidence>
<protein>
    <recommendedName>
        <fullName evidence="4 8">3-deoxy-D-manno-octulosonic acid transferase</fullName>
        <shortName evidence="8">Kdo transferase</shortName>
        <ecNumber evidence="3 8">2.4.99.12</ecNumber>
    </recommendedName>
    <alternativeName>
        <fullName evidence="6 8">Lipid IV(A) 3-deoxy-D-manno-octulosonic acid transferase</fullName>
    </alternativeName>
</protein>
<evidence type="ECO:0000259" key="9">
    <source>
        <dbReference type="Pfam" id="PF04413"/>
    </source>
</evidence>
<keyword evidence="8" id="KW-1003">Cell membrane</keyword>
<evidence type="ECO:0000256" key="1">
    <source>
        <dbReference type="ARBA" id="ARBA00003394"/>
    </source>
</evidence>
<dbReference type="Gene3D" id="3.40.50.11720">
    <property type="entry name" value="3-Deoxy-D-manno-octulosonic-acid transferase, N-terminal domain"/>
    <property type="match status" value="1"/>
</dbReference>
<comment type="subcellular location">
    <subcellularLocation>
        <location evidence="8">Cell membrane</location>
    </subcellularLocation>
</comment>
<comment type="function">
    <text evidence="1 8">Involved in lipopolysaccharide (LPS) biosynthesis. Catalyzes the transfer of 3-deoxy-D-manno-octulosonate (Kdo) residue(s) from CMP-Kdo to lipid IV(A), the tetraacyldisaccharide-1,4'-bisphosphate precursor of lipid A.</text>
</comment>
<organism evidence="10 11">
    <name type="scientific">Aliisedimentitalea scapharcae</name>
    <dbReference type="NCBI Taxonomy" id="1524259"/>
    <lineage>
        <taxon>Bacteria</taxon>
        <taxon>Pseudomonadati</taxon>
        <taxon>Pseudomonadota</taxon>
        <taxon>Alphaproteobacteria</taxon>
        <taxon>Rhodobacterales</taxon>
        <taxon>Roseobacteraceae</taxon>
        <taxon>Aliisedimentitalea</taxon>
    </lineage>
</organism>
<dbReference type="InterPro" id="IPR038107">
    <property type="entry name" value="Glycos_transf_N_sf"/>
</dbReference>
<gene>
    <name evidence="10" type="ORF">QEZ52_14625</name>
</gene>